<dbReference type="OrthoDB" id="128078at2"/>
<evidence type="ECO:0000313" key="4">
    <source>
        <dbReference type="Proteomes" id="UP000000343"/>
    </source>
</evidence>
<reference evidence="4" key="1">
    <citation type="submission" date="2011-01" db="EMBL/GenBank/DDBJ databases">
        <title>Complete sequence of chromosome of Acidobacterium sp. MP5ACTX9.</title>
        <authorList>
            <consortium name="US DOE Joint Genome Institute"/>
            <person name="Lucas S."/>
            <person name="Copeland A."/>
            <person name="Lapidus A."/>
            <person name="Cheng J.-F."/>
            <person name="Goodwin L."/>
            <person name="Pitluck S."/>
            <person name="Teshima H."/>
            <person name="Detter J.C."/>
            <person name="Han C."/>
            <person name="Tapia R."/>
            <person name="Land M."/>
            <person name="Hauser L."/>
            <person name="Kyrpides N."/>
            <person name="Ivanova N."/>
            <person name="Ovchinnikova G."/>
            <person name="Pagani I."/>
            <person name="Rawat S.R."/>
            <person name="Mannisto M."/>
            <person name="Haggblom M.M."/>
            <person name="Woyke T."/>
        </authorList>
    </citation>
    <scope>NUCLEOTIDE SEQUENCE [LARGE SCALE GENOMIC DNA]</scope>
    <source>
        <strain evidence="4">MP5ACTX9</strain>
    </source>
</reference>
<organism evidence="4">
    <name type="scientific">Granulicella tundricola (strain ATCC BAA-1859 / DSM 23138 / MP5ACTX9)</name>
    <dbReference type="NCBI Taxonomy" id="1198114"/>
    <lineage>
        <taxon>Bacteria</taxon>
        <taxon>Pseudomonadati</taxon>
        <taxon>Acidobacteriota</taxon>
        <taxon>Terriglobia</taxon>
        <taxon>Terriglobales</taxon>
        <taxon>Acidobacteriaceae</taxon>
        <taxon>Granulicella</taxon>
    </lineage>
</organism>
<gene>
    <name evidence="3" type="ordered locus">AciX9_2076</name>
</gene>
<feature type="chain" id="PRO_5003234281" evidence="2">
    <location>
        <begin position="23"/>
        <end position="674"/>
    </location>
</feature>
<name>E8X1W0_GRATM</name>
<dbReference type="PaxDb" id="1198114-AciX9_2076"/>
<dbReference type="STRING" id="1198114.AciX9_2076"/>
<dbReference type="AlphaFoldDB" id="E8X1W0"/>
<dbReference type="eggNOG" id="COG3064">
    <property type="taxonomic scope" value="Bacteria"/>
</dbReference>
<dbReference type="Proteomes" id="UP000000343">
    <property type="component" value="Chromosome"/>
</dbReference>
<dbReference type="EMBL" id="CP002480">
    <property type="protein sequence ID" value="ADW69121.1"/>
    <property type="molecule type" value="Genomic_DNA"/>
</dbReference>
<proteinExistence type="predicted"/>
<evidence type="ECO:0000313" key="3">
    <source>
        <dbReference type="EMBL" id="ADW69121.1"/>
    </source>
</evidence>
<accession>E8X1W0</accession>
<dbReference type="KEGG" id="acm:AciX9_2076"/>
<feature type="signal peptide" evidence="2">
    <location>
        <begin position="1"/>
        <end position="22"/>
    </location>
</feature>
<keyword evidence="2" id="KW-0732">Signal</keyword>
<keyword evidence="1" id="KW-0175">Coiled coil</keyword>
<feature type="coiled-coil region" evidence="1">
    <location>
        <begin position="86"/>
        <end position="162"/>
    </location>
</feature>
<keyword evidence="4" id="KW-1185">Reference proteome</keyword>
<protein>
    <submittedName>
        <fullName evidence="3">Uncharacterized protein</fullName>
    </submittedName>
</protein>
<sequence>MTKQMKAAMAAMLMVGTLPMMAQTSETKTVKVAPGQTKTTVIHRKNGATDTVVSEGTSTGVKHTSRKRVVRKGAKAPVESATAREIRELKERQTAQQAQIDALTAANAAKDAALVQAQQTAANAETQAQAATQQAQSVSSTVQATSDQVQALKSNVSDLQTTNVGLAQTISANKVELQEKIDSPLAIHYKGVTITPVAFFALEGVWRQRSINSDINTPFNTTPYPGSNEAHISEFNLSGRQSRLGGLFEGNAGKYKLSGYFEADFLSAGTTSNENQSNSYTLRQRQFWGKAETQGGFAVTGGQTWSLVTEDGKGTDVRTEKLPNTVDPQYMVGYSWARQPGIRLQRRFGDATKGAVTVAIAAEQAQIQLGTTANAPANFIFGGVGTSGGLLNAGGTGATGAAGTSGGDLATYTNDVAPDIIAKVAFDNKYGHVELGGLARFFRDAYAPLVLNANGTTNSVSSNLLKNTKTGGGVFGSARVSPSKYADIAVQAMAGDGTARYGSSQLGDVTVHPDGTLAPIHNYHGMFSLETHPTKKLDVYGYYGYEYNQRTVYTSPAGVLTGYGVLNANDSGCNTLTIPTTGVGGTGGVNGAPGTVGTCASPTKNVQEGMIGFTYKVVNSPKYGRLQYQATYSYLQRTSWEGLLSGTFGTTSAQFTAAHATNNMIHVGMRYYIP</sequence>
<evidence type="ECO:0000256" key="1">
    <source>
        <dbReference type="SAM" id="Coils"/>
    </source>
</evidence>
<dbReference type="RefSeq" id="WP_013580438.1">
    <property type="nucleotide sequence ID" value="NC_015064.1"/>
</dbReference>
<evidence type="ECO:0000256" key="2">
    <source>
        <dbReference type="SAM" id="SignalP"/>
    </source>
</evidence>
<dbReference type="HOGENOM" id="CLU_024503_1_0_0"/>